<dbReference type="Proteomes" id="UP000594263">
    <property type="component" value="Unplaced"/>
</dbReference>
<dbReference type="AlphaFoldDB" id="A0A7N0UHZ9"/>
<evidence type="ECO:0000313" key="3">
    <source>
        <dbReference type="Proteomes" id="UP000594263"/>
    </source>
</evidence>
<protein>
    <recommendedName>
        <fullName evidence="4">Secreted protein</fullName>
    </recommendedName>
</protein>
<keyword evidence="3" id="KW-1185">Reference proteome</keyword>
<sequence>MAPHSCQLSIRSCLCLMHLANFLSSTSASLLRRCPASCVYVSGNLKIQQVRLRGAGSLSNIWGPTGILALVQ</sequence>
<evidence type="ECO:0000313" key="2">
    <source>
        <dbReference type="EnsemblPlants" id="Kaladp0068s0256.1.v1.1"/>
    </source>
</evidence>
<evidence type="ECO:0000256" key="1">
    <source>
        <dbReference type="SAM" id="SignalP"/>
    </source>
</evidence>
<dbReference type="EnsemblPlants" id="Kaladp0068s0256.1.v1.1">
    <property type="protein sequence ID" value="Kaladp0068s0256.1.v1.1"/>
    <property type="gene ID" value="Kaladp0068s0256.v1.1"/>
</dbReference>
<feature type="chain" id="PRO_5029871840" description="Secreted protein" evidence="1">
    <location>
        <begin position="29"/>
        <end position="72"/>
    </location>
</feature>
<dbReference type="Gramene" id="Kaladp0068s0256.1.v1.1">
    <property type="protein sequence ID" value="Kaladp0068s0256.1.v1.1"/>
    <property type="gene ID" value="Kaladp0068s0256.v1.1"/>
</dbReference>
<name>A0A7N0UHZ9_KALFE</name>
<feature type="signal peptide" evidence="1">
    <location>
        <begin position="1"/>
        <end position="28"/>
    </location>
</feature>
<reference evidence="2" key="1">
    <citation type="submission" date="2021-01" db="UniProtKB">
        <authorList>
            <consortium name="EnsemblPlants"/>
        </authorList>
    </citation>
    <scope>IDENTIFICATION</scope>
</reference>
<organism evidence="2 3">
    <name type="scientific">Kalanchoe fedtschenkoi</name>
    <name type="common">Lavender scallops</name>
    <name type="synonym">South American air plant</name>
    <dbReference type="NCBI Taxonomy" id="63787"/>
    <lineage>
        <taxon>Eukaryota</taxon>
        <taxon>Viridiplantae</taxon>
        <taxon>Streptophyta</taxon>
        <taxon>Embryophyta</taxon>
        <taxon>Tracheophyta</taxon>
        <taxon>Spermatophyta</taxon>
        <taxon>Magnoliopsida</taxon>
        <taxon>eudicotyledons</taxon>
        <taxon>Gunneridae</taxon>
        <taxon>Pentapetalae</taxon>
        <taxon>Saxifragales</taxon>
        <taxon>Crassulaceae</taxon>
        <taxon>Kalanchoe</taxon>
    </lineage>
</organism>
<keyword evidence="1" id="KW-0732">Signal</keyword>
<accession>A0A7N0UHZ9</accession>
<evidence type="ECO:0008006" key="4">
    <source>
        <dbReference type="Google" id="ProtNLM"/>
    </source>
</evidence>
<proteinExistence type="predicted"/>